<dbReference type="Proteomes" id="UP000067626">
    <property type="component" value="Chromosome"/>
</dbReference>
<name>A0A0K1EAT4_CHOCO</name>
<protein>
    <recommendedName>
        <fullName evidence="1">DUF2169 domain-containing protein</fullName>
    </recommendedName>
</protein>
<dbReference type="Pfam" id="PF09937">
    <property type="entry name" value="DUF2169"/>
    <property type="match status" value="1"/>
</dbReference>
<accession>A0A0K1EAT4</accession>
<dbReference type="EMBL" id="CP012159">
    <property type="protein sequence ID" value="AKT37996.1"/>
    <property type="molecule type" value="Genomic_DNA"/>
</dbReference>
<dbReference type="InterPro" id="IPR018683">
    <property type="entry name" value="DUF2169"/>
</dbReference>
<gene>
    <name evidence="2" type="ORF">CMC5_021370</name>
</gene>
<organism evidence="2 3">
    <name type="scientific">Chondromyces crocatus</name>
    <dbReference type="NCBI Taxonomy" id="52"/>
    <lineage>
        <taxon>Bacteria</taxon>
        <taxon>Pseudomonadati</taxon>
        <taxon>Myxococcota</taxon>
        <taxon>Polyangia</taxon>
        <taxon>Polyangiales</taxon>
        <taxon>Polyangiaceae</taxon>
        <taxon>Chondromyces</taxon>
    </lineage>
</organism>
<evidence type="ECO:0000313" key="2">
    <source>
        <dbReference type="EMBL" id="AKT37996.1"/>
    </source>
</evidence>
<sequence>MPPITAPDACVAQLSAQDDQRYVLSVVAKRTYRIDDAGVAVVAEEQLPLTRDLVTSEQDPNLLLHDADLIPLKPRTDVIVHGHAYARGAAQSLVASVRIGAHVKSIMVVGNRRCALDATKKVIISPPEPFDRMPLSFVHAYGGRDHATEARQGNPHAPLAPYLVGTHLRAENQSPYLYPRNPCGKGYVVEATKNALERCALPNLEDPRDPLTPERLVVGSPERWIYMPIPQAFGWVHWGWFPRAAFGGIRQIHERVDAPIPEVVRGDMPQEVLDAPHPMALAYEHLLRVQNGAPLDLQLPSLSGKEIITLTHVHPTKPEWSIHLPGRPRRICTDGREGRLNETTPVLQSILIEPDRSLLSVVWRGSAPARRPYYPEELTRMPLLVEW</sequence>
<proteinExistence type="predicted"/>
<reference evidence="2 3" key="1">
    <citation type="submission" date="2015-07" db="EMBL/GenBank/DDBJ databases">
        <title>Genome analysis of myxobacterium Chondromyces crocatus Cm c5 reveals a high potential for natural compound synthesis and the genetic basis for the loss of fruiting body formation.</title>
        <authorList>
            <person name="Zaburannyi N."/>
            <person name="Bunk B."/>
            <person name="Maier J."/>
            <person name="Overmann J."/>
            <person name="Mueller R."/>
        </authorList>
    </citation>
    <scope>NUCLEOTIDE SEQUENCE [LARGE SCALE GENOMIC DNA]</scope>
    <source>
        <strain evidence="2 3">Cm c5</strain>
    </source>
</reference>
<keyword evidence="3" id="KW-1185">Reference proteome</keyword>
<dbReference type="OrthoDB" id="233093at2"/>
<dbReference type="RefSeq" id="WP_082362373.1">
    <property type="nucleotide sequence ID" value="NZ_CP012159.1"/>
</dbReference>
<evidence type="ECO:0000259" key="1">
    <source>
        <dbReference type="Pfam" id="PF09937"/>
    </source>
</evidence>
<feature type="domain" description="DUF2169" evidence="1">
    <location>
        <begin position="21"/>
        <end position="364"/>
    </location>
</feature>
<dbReference type="STRING" id="52.CMC5_021370"/>
<dbReference type="KEGG" id="ccro:CMC5_021370"/>
<dbReference type="AlphaFoldDB" id="A0A0K1EAT4"/>
<evidence type="ECO:0000313" key="3">
    <source>
        <dbReference type="Proteomes" id="UP000067626"/>
    </source>
</evidence>